<sequence>MSASRRRLVGGLVALTVAAACGTALSPAPASAAAEAATYTVTVGTKGSWTHPNDTPAAPYIDKDGTFYFQQAHALYGASDSRKWDFFSGTNFDTATRSSAISDAVNPANSNDRNNDTTWRCNNSPTGLESTYAPATSGYAQRNYCDLAGVWVDPDTGDWYGLVHNEFTPQPFGDGLHFDAIDYAVSKDQGRTWSIKDHVITSPYSTTRGDTTAFPQQTYDYGDGDQRLFVDTASGYFYAFYGSRIVNKGGGWGAFYSHVARAPIADKMAPASWQKWYNGSWSQPGKGGKESNMVPVGATSTTGYTPPAKEYNPRTSGSISQQVAAGTMPATSPMFVMDITYNAYLGLYIGEPQAVDQSGNASQEIYATDDLTKQKWFRLGDTGSYKNASWYRWFLDSVNRTGSGIVGKNFRSYCSFGCSGGTSSEYVNLSIESSAPAAPVDTTKTYRIAGANGQVLTQVAGGTATSSVPVATGSSLESWVFTSNGDGSHRIANAATGQLLGVDSSTTTSRAWGAKPTVTTMPTGGPTVGQQWFVIPGASATDDAPTGSYRLVNRYSGLVIGLSNTAGRLTETTPTRTWTNTTGNAVGGTRTANEQVLSLTETGAAAPTLNGNHTLVTGGKALDNPDHSTTLGTQFVTWTPTGGANQSWRFTQQADGSYEVVNVESGLCADVESASTTAGAKVIQWTCNGGTNQRWRVTSQTGGTYKVASVRSGLLLTTASTANGALVTQQTDTGSTLQLWSIN</sequence>
<dbReference type="CDD" id="cd00161">
    <property type="entry name" value="beta-trefoil_Ricin-like"/>
    <property type="match status" value="1"/>
</dbReference>
<dbReference type="InterPro" id="IPR000772">
    <property type="entry name" value="Ricin_B_lectin"/>
</dbReference>
<feature type="domain" description="Ricin B lectin" evidence="2">
    <location>
        <begin position="612"/>
        <end position="743"/>
    </location>
</feature>
<evidence type="ECO:0000259" key="2">
    <source>
        <dbReference type="SMART" id="SM00458"/>
    </source>
</evidence>
<name>A0ABY6QV71_9ACTN</name>
<keyword evidence="4" id="KW-1185">Reference proteome</keyword>
<dbReference type="Proteomes" id="UP001164506">
    <property type="component" value="Chromosome"/>
</dbReference>
<evidence type="ECO:0000256" key="1">
    <source>
        <dbReference type="SAM" id="SignalP"/>
    </source>
</evidence>
<reference evidence="3" key="1">
    <citation type="submission" date="2021-09" db="EMBL/GenBank/DDBJ databases">
        <title>Complete genome sequence and metabolic characterization of Streptomyces tanashiensis DSM 731 the producer of antibacterial Kalafungin and diverse secondary metabolites.</title>
        <authorList>
            <person name="Abbasi M.N."/>
            <person name="Anwar M.N."/>
            <person name="Alam K."/>
            <person name="Shoaib M."/>
            <person name="Lin Z."/>
            <person name="Hayat M."/>
            <person name="Ali M.I."/>
            <person name="Malik H.M.T."/>
            <person name="Ahmed I."/>
            <person name="Li A."/>
            <person name="Hailong Wang H."/>
            <person name="Zhang Y."/>
        </authorList>
    </citation>
    <scope>NUCLEOTIDE SEQUENCE</scope>
    <source>
        <strain evidence="3">Kala</strain>
    </source>
</reference>
<dbReference type="InterPro" id="IPR035992">
    <property type="entry name" value="Ricin_B-like_lectins"/>
</dbReference>
<dbReference type="PROSITE" id="PS51318">
    <property type="entry name" value="TAT"/>
    <property type="match status" value="1"/>
</dbReference>
<feature type="domain" description="Ricin B lectin" evidence="2">
    <location>
        <begin position="443"/>
        <end position="590"/>
    </location>
</feature>
<feature type="chain" id="PRO_5045229139" evidence="1">
    <location>
        <begin position="33"/>
        <end position="743"/>
    </location>
</feature>
<evidence type="ECO:0000313" key="3">
    <source>
        <dbReference type="EMBL" id="UZX20562.1"/>
    </source>
</evidence>
<evidence type="ECO:0000313" key="4">
    <source>
        <dbReference type="Proteomes" id="UP001164506"/>
    </source>
</evidence>
<dbReference type="EMBL" id="CP084204">
    <property type="protein sequence ID" value="UZX20562.1"/>
    <property type="molecule type" value="Genomic_DNA"/>
</dbReference>
<gene>
    <name evidence="3" type="ORF">LDH80_07495</name>
</gene>
<protein>
    <submittedName>
        <fullName evidence="3">RICIN domain-containing protein</fullName>
    </submittedName>
</protein>
<dbReference type="Gene3D" id="2.80.10.50">
    <property type="match status" value="4"/>
</dbReference>
<keyword evidence="1" id="KW-0732">Signal</keyword>
<dbReference type="Pfam" id="PF14200">
    <property type="entry name" value="RicinB_lectin_2"/>
    <property type="match status" value="2"/>
</dbReference>
<dbReference type="InterPro" id="IPR006311">
    <property type="entry name" value="TAT_signal"/>
</dbReference>
<feature type="signal peptide" evidence="1">
    <location>
        <begin position="1"/>
        <end position="32"/>
    </location>
</feature>
<dbReference type="GeneID" id="95599276"/>
<dbReference type="SMART" id="SM00458">
    <property type="entry name" value="RICIN"/>
    <property type="match status" value="2"/>
</dbReference>
<dbReference type="PROSITE" id="PS51257">
    <property type="entry name" value="PROKAR_LIPOPROTEIN"/>
    <property type="match status" value="1"/>
</dbReference>
<dbReference type="PROSITE" id="PS50231">
    <property type="entry name" value="RICIN_B_LECTIN"/>
    <property type="match status" value="2"/>
</dbReference>
<dbReference type="RefSeq" id="WP_267258377.1">
    <property type="nucleotide sequence ID" value="NZ_CP084204.1"/>
</dbReference>
<accession>A0ABY6QV71</accession>
<dbReference type="SUPFAM" id="SSF50370">
    <property type="entry name" value="Ricin B-like lectins"/>
    <property type="match status" value="2"/>
</dbReference>
<organism evidence="3 4">
    <name type="scientific">Streptomyces tanashiensis</name>
    <dbReference type="NCBI Taxonomy" id="67367"/>
    <lineage>
        <taxon>Bacteria</taxon>
        <taxon>Bacillati</taxon>
        <taxon>Actinomycetota</taxon>
        <taxon>Actinomycetes</taxon>
        <taxon>Kitasatosporales</taxon>
        <taxon>Streptomycetaceae</taxon>
        <taxon>Streptomyces</taxon>
    </lineage>
</organism>
<proteinExistence type="predicted"/>